<feature type="transmembrane region" description="Helical" evidence="1">
    <location>
        <begin position="106"/>
        <end position="126"/>
    </location>
</feature>
<feature type="transmembrane region" description="Helical" evidence="1">
    <location>
        <begin position="138"/>
        <end position="155"/>
    </location>
</feature>
<dbReference type="InterPro" id="IPR007059">
    <property type="entry name" value="DmsC"/>
</dbReference>
<dbReference type="RefSeq" id="WP_202658908.1">
    <property type="nucleotide sequence ID" value="NZ_JAESVP010000003.1"/>
</dbReference>
<dbReference type="PANTHER" id="PTHR38095">
    <property type="entry name" value="ANAEROBIC DIMETHYL SULFOXIDE REDUCTASE CHAIN YNFH"/>
    <property type="match status" value="1"/>
</dbReference>
<reference evidence="2" key="1">
    <citation type="submission" date="2021-01" db="EMBL/GenBank/DDBJ databases">
        <title>Genome seq and assembly of Tabrizicola sp. KVB23.</title>
        <authorList>
            <person name="Chhetri G."/>
        </authorList>
    </citation>
    <scope>NUCLEOTIDE SEQUENCE</scope>
    <source>
        <strain evidence="2">KVB23</strain>
    </source>
</reference>
<keyword evidence="1" id="KW-0472">Membrane</keyword>
<name>A0A8J7MPS2_9RHOB</name>
<dbReference type="PANTHER" id="PTHR38095:SF1">
    <property type="entry name" value="ANAEROBIC DIMETHYL SULFOXIDE REDUCTASE CHAIN YNFH"/>
    <property type="match status" value="1"/>
</dbReference>
<sequence length="291" mass="31132">MHPAPSVILFTTLSGLGFGFLAFLGAGCLHPASMTAFLLWGLGYALAVGGLLFSTLHLGNPQRAWRAFSQWRTSWLSREGWASVVTLLLLPPVALSDWLGLGWSRLPGMIGAAMCFVTIFTTSMIYAQLKTIPRWNHWITPVLFLAFSGTGGAILAGKVWLAVGGCVVLAAVLVAGWRIGDGRFETVGATMESATGLGSIGKVRVFERGHTAGNYLLREMIFVVGRKHAARLRVIALALAAVVPALILLVAGPHPVAIALAALCHLIGAMAQRWLFFAEAEHVVGLYYGQR</sequence>
<keyword evidence="1" id="KW-0812">Transmembrane</keyword>
<evidence type="ECO:0000256" key="1">
    <source>
        <dbReference type="SAM" id="Phobius"/>
    </source>
</evidence>
<dbReference type="Proteomes" id="UP000619033">
    <property type="component" value="Unassembled WGS sequence"/>
</dbReference>
<keyword evidence="3" id="KW-1185">Reference proteome</keyword>
<feature type="transmembrane region" description="Helical" evidence="1">
    <location>
        <begin position="7"/>
        <end position="25"/>
    </location>
</feature>
<feature type="transmembrane region" description="Helical" evidence="1">
    <location>
        <begin position="230"/>
        <end position="250"/>
    </location>
</feature>
<dbReference type="GO" id="GO:0005886">
    <property type="term" value="C:plasma membrane"/>
    <property type="evidence" value="ECO:0007669"/>
    <property type="project" value="TreeGrafter"/>
</dbReference>
<feature type="transmembrane region" description="Helical" evidence="1">
    <location>
        <begin position="256"/>
        <end position="276"/>
    </location>
</feature>
<proteinExistence type="predicted"/>
<dbReference type="EMBL" id="JAESVP010000003">
    <property type="protein sequence ID" value="MBL4927761.1"/>
    <property type="molecule type" value="Genomic_DNA"/>
</dbReference>
<feature type="transmembrane region" description="Helical" evidence="1">
    <location>
        <begin position="161"/>
        <end position="179"/>
    </location>
</feature>
<dbReference type="GO" id="GO:0009389">
    <property type="term" value="F:dimethyl sulfoxide reductase activity"/>
    <property type="evidence" value="ECO:0007669"/>
    <property type="project" value="TreeGrafter"/>
</dbReference>
<feature type="transmembrane region" description="Helical" evidence="1">
    <location>
        <begin position="37"/>
        <end position="59"/>
    </location>
</feature>
<dbReference type="GO" id="GO:0019645">
    <property type="term" value="P:anaerobic electron transport chain"/>
    <property type="evidence" value="ECO:0007669"/>
    <property type="project" value="InterPro"/>
</dbReference>
<organism evidence="2 3">
    <name type="scientific">Fuscibacter oryzae</name>
    <dbReference type="NCBI Taxonomy" id="2803939"/>
    <lineage>
        <taxon>Bacteria</taxon>
        <taxon>Pseudomonadati</taxon>
        <taxon>Pseudomonadota</taxon>
        <taxon>Alphaproteobacteria</taxon>
        <taxon>Rhodobacterales</taxon>
        <taxon>Paracoccaceae</taxon>
        <taxon>Fuscibacter</taxon>
    </lineage>
</organism>
<feature type="transmembrane region" description="Helical" evidence="1">
    <location>
        <begin position="80"/>
        <end position="100"/>
    </location>
</feature>
<evidence type="ECO:0000313" key="3">
    <source>
        <dbReference type="Proteomes" id="UP000619033"/>
    </source>
</evidence>
<accession>A0A8J7MPS2</accession>
<dbReference type="Pfam" id="PF04976">
    <property type="entry name" value="DmsC"/>
    <property type="match status" value="1"/>
</dbReference>
<dbReference type="GO" id="GO:0009390">
    <property type="term" value="C:dimethyl sulfoxide reductase complex"/>
    <property type="evidence" value="ECO:0007669"/>
    <property type="project" value="TreeGrafter"/>
</dbReference>
<protein>
    <submittedName>
        <fullName evidence="2">Dimethyl sulfoxide reductase anchor subunit</fullName>
    </submittedName>
</protein>
<evidence type="ECO:0000313" key="2">
    <source>
        <dbReference type="EMBL" id="MBL4927761.1"/>
    </source>
</evidence>
<comment type="caution">
    <text evidence="2">The sequence shown here is derived from an EMBL/GenBank/DDBJ whole genome shotgun (WGS) entry which is preliminary data.</text>
</comment>
<dbReference type="AlphaFoldDB" id="A0A8J7MPS2"/>
<gene>
    <name evidence="2" type="ORF">JI744_06550</name>
</gene>
<keyword evidence="1" id="KW-1133">Transmembrane helix</keyword>